<keyword evidence="3" id="KW-1185">Reference proteome</keyword>
<proteinExistence type="predicted"/>
<reference evidence="2 3" key="1">
    <citation type="submission" date="2021-06" db="EMBL/GenBank/DDBJ databases">
        <authorList>
            <person name="Sun Q."/>
            <person name="Li D."/>
        </authorList>
    </citation>
    <scope>NUCLEOTIDE SEQUENCE [LARGE SCALE GENOMIC DNA]</scope>
    <source>
        <strain evidence="2 3">MSJ-40</strain>
    </source>
</reference>
<evidence type="ECO:0000313" key="3">
    <source>
        <dbReference type="Proteomes" id="UP000749471"/>
    </source>
</evidence>
<dbReference type="Pfam" id="PF12746">
    <property type="entry name" value="GNAT_acetyltran"/>
    <property type="match status" value="1"/>
</dbReference>
<accession>A0ABS6E8C5</accession>
<dbReference type="PANTHER" id="PTHR31143">
    <property type="match status" value="1"/>
</dbReference>
<dbReference type="RefSeq" id="WP_216520859.1">
    <property type="nucleotide sequence ID" value="NZ_JAHLPM010000012.1"/>
</dbReference>
<protein>
    <submittedName>
        <fullName evidence="2">GNAT family N-acetyltransferase</fullName>
    </submittedName>
</protein>
<gene>
    <name evidence="2" type="ORF">KQI42_14130</name>
</gene>
<organism evidence="2 3">
    <name type="scientific">Tissierella simiarum</name>
    <dbReference type="NCBI Taxonomy" id="2841534"/>
    <lineage>
        <taxon>Bacteria</taxon>
        <taxon>Bacillati</taxon>
        <taxon>Bacillota</taxon>
        <taxon>Tissierellia</taxon>
        <taxon>Tissierellales</taxon>
        <taxon>Tissierellaceae</taxon>
        <taxon>Tissierella</taxon>
    </lineage>
</organism>
<feature type="domain" description="N-acetyltransferase" evidence="1">
    <location>
        <begin position="143"/>
        <end position="274"/>
    </location>
</feature>
<dbReference type="Proteomes" id="UP000749471">
    <property type="component" value="Unassembled WGS sequence"/>
</dbReference>
<sequence>MICELNKSQFYRCNDIVKQSRNIEGKAIIAGINPGRIFVDDLKTPKTAMIWQGNLDGFIFIGDSRNDSFNKEINNYINKVIKPQAKALGMEWFECISDNPNWYLTFEDEIFSDRKLSSWDQYVYSLTLHDFKSVKKPEIDQQYIVKKISPDILNDKKLQNLGFLESKIKEFWESQNDFFENGFGYCILHNNSIVSICMTGFRYKEIHGIDIETVKLHRGKNLAQYVAYSFVENCFVNGFTPYWDCMEVNYPSNAVAKRLGFKRKFEYKGYEFEL</sequence>
<dbReference type="InterPro" id="IPR000182">
    <property type="entry name" value="GNAT_dom"/>
</dbReference>
<evidence type="ECO:0000259" key="1">
    <source>
        <dbReference type="PROSITE" id="PS51186"/>
    </source>
</evidence>
<dbReference type="InterPro" id="IPR027365">
    <property type="entry name" value="GNAT_acetyltra_YdfB-like"/>
</dbReference>
<comment type="caution">
    <text evidence="2">The sequence shown here is derived from an EMBL/GenBank/DDBJ whole genome shotgun (WGS) entry which is preliminary data.</text>
</comment>
<evidence type="ECO:0000313" key="2">
    <source>
        <dbReference type="EMBL" id="MBU5439156.1"/>
    </source>
</evidence>
<dbReference type="PANTHER" id="PTHR31143:SF2">
    <property type="entry name" value="FR47-LIKE DOMAIN-CONTAINING PROTEIN-RELATED"/>
    <property type="match status" value="1"/>
</dbReference>
<dbReference type="PROSITE" id="PS51186">
    <property type="entry name" value="GNAT"/>
    <property type="match status" value="1"/>
</dbReference>
<dbReference type="EMBL" id="JAHLPM010000012">
    <property type="protein sequence ID" value="MBU5439156.1"/>
    <property type="molecule type" value="Genomic_DNA"/>
</dbReference>
<name>A0ABS6E8C5_9FIRM</name>